<evidence type="ECO:0000313" key="4">
    <source>
        <dbReference type="Proteomes" id="UP000076218"/>
    </source>
</evidence>
<dbReference type="Proteomes" id="UP000076218">
    <property type="component" value="Unassembled WGS sequence"/>
</dbReference>
<protein>
    <submittedName>
        <fullName evidence="3">Uncharacterized protein</fullName>
    </submittedName>
</protein>
<dbReference type="RefSeq" id="WP_063072513.1">
    <property type="nucleotide sequence ID" value="NZ_LQXA01000049.1"/>
</dbReference>
<reference evidence="3 4" key="1">
    <citation type="submission" date="2016-01" db="EMBL/GenBank/DDBJ databases">
        <title>Draft genome sequence of Clavibacter michiganensis subsp. tessellarius DOAB 609.</title>
        <authorList>
            <person name="Tambong J.T."/>
        </authorList>
    </citation>
    <scope>NUCLEOTIDE SEQUENCE [LARGE SCALE GENOMIC DNA]</scope>
    <source>
        <strain evidence="3 4">DOAB 609</strain>
    </source>
</reference>
<name>A0A154UYC3_9MICO</name>
<dbReference type="OrthoDB" id="3726412at2"/>
<keyword evidence="2" id="KW-0472">Membrane</keyword>
<feature type="transmembrane region" description="Helical" evidence="2">
    <location>
        <begin position="130"/>
        <end position="152"/>
    </location>
</feature>
<keyword evidence="2" id="KW-0812">Transmembrane</keyword>
<evidence type="ECO:0000256" key="2">
    <source>
        <dbReference type="SAM" id="Phobius"/>
    </source>
</evidence>
<dbReference type="AlphaFoldDB" id="A0A154UYC3"/>
<sequence length="366" mass="38539">MSDPLDGLDPDAALARRLRDDPDAARRLEGLRRTAYGRDGSTAPLVEVPADLRARTGYDEAELPAPLVALLAAEARLVDEGAALLAAERPAVTAADADAASTPAALDDDRAADAPVAAPARRRALRPGPLAVLAAGVLVLAGLGVASAAGLLDAGRTTASPPPSSGGSTATATATPRGQAMGTPDGRRGSVVPDFTADPPVPVPQTDAELAESLQVRADQAWRLVLDQEPDAVRPDVQTERVVDEEDHIDQQIACLRDAGVTASRVGDDSYELTDADPVAVYVCQVRFPQREAGPRSDAELAYIHDYYLSYLIPCYAAEGRPYDGEVPAVDDFIAAVRAERPWTPFPRAMDERIAEACPVLPAAYR</sequence>
<keyword evidence="2" id="KW-1133">Transmembrane helix</keyword>
<comment type="caution">
    <text evidence="3">The sequence shown here is derived from an EMBL/GenBank/DDBJ whole genome shotgun (WGS) entry which is preliminary data.</text>
</comment>
<gene>
    <name evidence="3" type="ORF">AWH51_14905</name>
</gene>
<dbReference type="EMBL" id="LQXA01000049">
    <property type="protein sequence ID" value="KZC94077.1"/>
    <property type="molecule type" value="Genomic_DNA"/>
</dbReference>
<evidence type="ECO:0000256" key="1">
    <source>
        <dbReference type="SAM" id="MobiDB-lite"/>
    </source>
</evidence>
<proteinExistence type="predicted"/>
<feature type="region of interest" description="Disordered" evidence="1">
    <location>
        <begin position="155"/>
        <end position="190"/>
    </location>
</feature>
<accession>A0A154UYC3</accession>
<feature type="compositionally biased region" description="Low complexity" evidence="1">
    <location>
        <begin position="155"/>
        <end position="178"/>
    </location>
</feature>
<evidence type="ECO:0000313" key="3">
    <source>
        <dbReference type="EMBL" id="KZC94077.1"/>
    </source>
</evidence>
<organism evidence="3 4">
    <name type="scientific">Clavibacter tessellarius</name>
    <dbReference type="NCBI Taxonomy" id="31965"/>
    <lineage>
        <taxon>Bacteria</taxon>
        <taxon>Bacillati</taxon>
        <taxon>Actinomycetota</taxon>
        <taxon>Actinomycetes</taxon>
        <taxon>Micrococcales</taxon>
        <taxon>Microbacteriaceae</taxon>
        <taxon>Clavibacter</taxon>
    </lineage>
</organism>